<feature type="compositionally biased region" description="Polar residues" evidence="1">
    <location>
        <begin position="78"/>
        <end position="105"/>
    </location>
</feature>
<evidence type="ECO:0000313" key="3">
    <source>
        <dbReference type="EMBL" id="KAK5060161.1"/>
    </source>
</evidence>
<evidence type="ECO:0000259" key="2">
    <source>
        <dbReference type="Pfam" id="PF06985"/>
    </source>
</evidence>
<evidence type="ECO:0000313" key="4">
    <source>
        <dbReference type="Proteomes" id="UP001358417"/>
    </source>
</evidence>
<dbReference type="EMBL" id="JAVRRD010000004">
    <property type="protein sequence ID" value="KAK5060161.1"/>
    <property type="molecule type" value="Genomic_DNA"/>
</dbReference>
<dbReference type="GeneID" id="89978203"/>
<organism evidence="3 4">
    <name type="scientific">Exophiala bonariae</name>
    <dbReference type="NCBI Taxonomy" id="1690606"/>
    <lineage>
        <taxon>Eukaryota</taxon>
        <taxon>Fungi</taxon>
        <taxon>Dikarya</taxon>
        <taxon>Ascomycota</taxon>
        <taxon>Pezizomycotina</taxon>
        <taxon>Eurotiomycetes</taxon>
        <taxon>Chaetothyriomycetidae</taxon>
        <taxon>Chaetothyriales</taxon>
        <taxon>Herpotrichiellaceae</taxon>
        <taxon>Exophiala</taxon>
    </lineage>
</organism>
<gene>
    <name evidence="3" type="ORF">LTR84_010045</name>
</gene>
<dbReference type="InterPro" id="IPR010730">
    <property type="entry name" value="HET"/>
</dbReference>
<dbReference type="Pfam" id="PF06985">
    <property type="entry name" value="HET"/>
    <property type="match status" value="1"/>
</dbReference>
<dbReference type="PANTHER" id="PTHR10622">
    <property type="entry name" value="HET DOMAIN-CONTAINING PROTEIN"/>
    <property type="match status" value="1"/>
</dbReference>
<sequence length="680" mass="77169">MRLLNVETLKLESYHHVETTPPYAILSHVWEEEEVTFQDIDEPFLGKDFRELQNRFNELEKRFNDIRQLIADSGSHVSASTSDQSLASPVDSSSLGFHDTTSGSAESPALIQARRLKGWSKLEGCCHEAARFGLRHVWIDTCCIDKSNSSELSEAINSMFAWYRDAELCLAYLSDASDVKDAFDHSRPSKWFSRGWTLQELLAPSKMLFFQREWEPLGTRSYLAYRIEQITMIPSVVLQNGITTVQDKEFSIATKMSWAAQRRTTRSEDRAYSLMGLFEVNMPTLYGEGGQSAFQRLQSEIFAASGDHSILAWCSDQFRVLTRPQINVTMLKTVPRQITKLLAPGVESFAPSPRYQDLPVNLVNRFDIAATDTVIPFYPMLLRHPYEVRTSNLQNSGSWSEAKYSESSHGMRVQLLLERVHADPATNCHIFIAHLACRTETSNERLGILLISERLGQFQRLFPDVLVSIDDKFHNLSRLILEDVYITQKGSSGQDYLSRPPRYKSIPKNFFGKYSIRILNREVEKSGFALLESTPCQRTSIPGGKLLTFGSIIQKPGPSFGKLIASEYAGHLTFSWGSINFGRANILLFGRKWDQSSHLIAVVWLRYQDSLKISVLEDVDPANPIPDDISFASYNIYDTFISHWQEKAGETGGINVVFQENKVDPSLGEEREKKMHVVIL</sequence>
<reference evidence="3 4" key="1">
    <citation type="submission" date="2023-08" db="EMBL/GenBank/DDBJ databases">
        <title>Black Yeasts Isolated from many extreme environments.</title>
        <authorList>
            <person name="Coleine C."/>
            <person name="Stajich J.E."/>
            <person name="Selbmann L."/>
        </authorList>
    </citation>
    <scope>NUCLEOTIDE SEQUENCE [LARGE SCALE GENOMIC DNA]</scope>
    <source>
        <strain evidence="3 4">CCFEE 5792</strain>
    </source>
</reference>
<proteinExistence type="predicted"/>
<evidence type="ECO:0000256" key="1">
    <source>
        <dbReference type="SAM" id="MobiDB-lite"/>
    </source>
</evidence>
<dbReference type="PANTHER" id="PTHR10622:SF10">
    <property type="entry name" value="HET DOMAIN-CONTAINING PROTEIN"/>
    <property type="match status" value="1"/>
</dbReference>
<protein>
    <recommendedName>
        <fullName evidence="2">Heterokaryon incompatibility domain-containing protein</fullName>
    </recommendedName>
</protein>
<feature type="domain" description="Heterokaryon incompatibility" evidence="2">
    <location>
        <begin position="122"/>
        <end position="178"/>
    </location>
</feature>
<comment type="caution">
    <text evidence="3">The sequence shown here is derived from an EMBL/GenBank/DDBJ whole genome shotgun (WGS) entry which is preliminary data.</text>
</comment>
<keyword evidence="4" id="KW-1185">Reference proteome</keyword>
<dbReference type="RefSeq" id="XP_064709982.1">
    <property type="nucleotide sequence ID" value="XM_064853583.1"/>
</dbReference>
<name>A0AAV9NP70_9EURO</name>
<feature type="region of interest" description="Disordered" evidence="1">
    <location>
        <begin position="78"/>
        <end position="106"/>
    </location>
</feature>
<dbReference type="AlphaFoldDB" id="A0AAV9NP70"/>
<dbReference type="Proteomes" id="UP001358417">
    <property type="component" value="Unassembled WGS sequence"/>
</dbReference>
<accession>A0AAV9NP70</accession>